<keyword evidence="5 7" id="KW-1133">Transmembrane helix</keyword>
<dbReference type="PANTHER" id="PTHR30589">
    <property type="entry name" value="PROLIPOPROTEIN DIACYLGLYCERYL TRANSFERASE"/>
    <property type="match status" value="1"/>
</dbReference>
<name>A0A2M8NZ46_9CHLR</name>
<comment type="caution">
    <text evidence="8">The sequence shown here is derived from an EMBL/GenBank/DDBJ whole genome shotgun (WGS) entry which is preliminary data.</text>
</comment>
<comment type="subcellular location">
    <subcellularLocation>
        <location evidence="7">Cell membrane</location>
        <topology evidence="7">Multi-pass membrane protein</topology>
    </subcellularLocation>
</comment>
<feature type="binding site" evidence="7">
    <location>
        <position position="139"/>
    </location>
    <ligand>
        <name>a 1,2-diacyl-sn-glycero-3-phospho-(1'-sn-glycerol)</name>
        <dbReference type="ChEBI" id="CHEBI:64716"/>
    </ligand>
</feature>
<feature type="transmembrane region" description="Helical" evidence="7">
    <location>
        <begin position="240"/>
        <end position="262"/>
    </location>
</feature>
<comment type="function">
    <text evidence="7">Catalyzes the transfer of the diacylglyceryl group from phosphatidylglycerol to the sulfhydryl group of the N-terminal cysteine of a prolipoprotein, the first step in the formation of mature lipoproteins.</text>
</comment>
<feature type="transmembrane region" description="Helical" evidence="7">
    <location>
        <begin position="88"/>
        <end position="113"/>
    </location>
</feature>
<evidence type="ECO:0000256" key="4">
    <source>
        <dbReference type="ARBA" id="ARBA00022692"/>
    </source>
</evidence>
<accession>A0A2M8NZ46</accession>
<evidence type="ECO:0000256" key="7">
    <source>
        <dbReference type="HAMAP-Rule" id="MF_01147"/>
    </source>
</evidence>
<evidence type="ECO:0000313" key="9">
    <source>
        <dbReference type="Proteomes" id="UP000228921"/>
    </source>
</evidence>
<dbReference type="NCBIfam" id="TIGR00544">
    <property type="entry name" value="lgt"/>
    <property type="match status" value="1"/>
</dbReference>
<dbReference type="PANTHER" id="PTHR30589:SF0">
    <property type="entry name" value="PHOSPHATIDYLGLYCEROL--PROLIPOPROTEIN DIACYLGLYCERYL TRANSFERASE"/>
    <property type="match status" value="1"/>
</dbReference>
<keyword evidence="6 7" id="KW-0472">Membrane</keyword>
<reference evidence="8 9" key="1">
    <citation type="submission" date="2017-11" db="EMBL/GenBank/DDBJ databases">
        <title>Evolution of Phototrophy in the Chloroflexi Phylum Driven by Horizontal Gene Transfer.</title>
        <authorList>
            <person name="Ward L.M."/>
            <person name="Hemp J."/>
            <person name="Shih P.M."/>
            <person name="Mcglynn S.E."/>
            <person name="Fischer W."/>
        </authorList>
    </citation>
    <scope>NUCLEOTIDE SEQUENCE [LARGE SCALE GENOMIC DNA]</scope>
    <source>
        <strain evidence="8">CP2_2F</strain>
    </source>
</reference>
<evidence type="ECO:0000313" key="8">
    <source>
        <dbReference type="EMBL" id="PJF30575.1"/>
    </source>
</evidence>
<evidence type="ECO:0000256" key="6">
    <source>
        <dbReference type="ARBA" id="ARBA00023136"/>
    </source>
</evidence>
<dbReference type="PROSITE" id="PS01311">
    <property type="entry name" value="LGT"/>
    <property type="match status" value="1"/>
</dbReference>
<dbReference type="GO" id="GO:0042158">
    <property type="term" value="P:lipoprotein biosynthetic process"/>
    <property type="evidence" value="ECO:0007669"/>
    <property type="project" value="UniProtKB-UniRule"/>
</dbReference>
<comment type="similarity">
    <text evidence="1 7">Belongs to the Lgt family.</text>
</comment>
<keyword evidence="8" id="KW-0449">Lipoprotein</keyword>
<dbReference type="HAMAP" id="MF_01147">
    <property type="entry name" value="Lgt"/>
    <property type="match status" value="1"/>
</dbReference>
<feature type="transmembrane region" description="Helical" evidence="7">
    <location>
        <begin position="179"/>
        <end position="199"/>
    </location>
</feature>
<dbReference type="GO" id="GO:0005886">
    <property type="term" value="C:plasma membrane"/>
    <property type="evidence" value="ECO:0007669"/>
    <property type="project" value="UniProtKB-SubCell"/>
</dbReference>
<protein>
    <recommendedName>
        <fullName evidence="7">Phosphatidylglycerol--prolipoprotein diacylglyceryl transferase</fullName>
        <ecNumber evidence="7">2.5.1.145</ecNumber>
    </recommendedName>
</protein>
<evidence type="ECO:0000256" key="5">
    <source>
        <dbReference type="ARBA" id="ARBA00022989"/>
    </source>
</evidence>
<evidence type="ECO:0000256" key="1">
    <source>
        <dbReference type="ARBA" id="ARBA00007150"/>
    </source>
</evidence>
<comment type="pathway">
    <text evidence="7">Protein modification; lipoprotein biosynthesis (diacylglyceryl transfer).</text>
</comment>
<keyword evidence="2 7" id="KW-1003">Cell membrane</keyword>
<feature type="transmembrane region" description="Helical" evidence="7">
    <location>
        <begin position="15"/>
        <end position="34"/>
    </location>
</feature>
<keyword evidence="4 7" id="KW-0812">Transmembrane</keyword>
<gene>
    <name evidence="7 8" type="primary">lgt</name>
    <name evidence="8" type="ORF">CUN51_07130</name>
</gene>
<dbReference type="AlphaFoldDB" id="A0A2M8NZ46"/>
<dbReference type="UniPathway" id="UPA00664"/>
<dbReference type="InterPro" id="IPR001640">
    <property type="entry name" value="Lgt"/>
</dbReference>
<feature type="transmembrane region" description="Helical" evidence="7">
    <location>
        <begin position="46"/>
        <end position="68"/>
    </location>
</feature>
<comment type="catalytic activity">
    <reaction evidence="7">
        <text>L-cysteinyl-[prolipoprotein] + a 1,2-diacyl-sn-glycero-3-phospho-(1'-sn-glycerol) = an S-1,2-diacyl-sn-glyceryl-L-cysteinyl-[prolipoprotein] + sn-glycerol 1-phosphate + H(+)</text>
        <dbReference type="Rhea" id="RHEA:56712"/>
        <dbReference type="Rhea" id="RHEA-COMP:14679"/>
        <dbReference type="Rhea" id="RHEA-COMP:14680"/>
        <dbReference type="ChEBI" id="CHEBI:15378"/>
        <dbReference type="ChEBI" id="CHEBI:29950"/>
        <dbReference type="ChEBI" id="CHEBI:57685"/>
        <dbReference type="ChEBI" id="CHEBI:64716"/>
        <dbReference type="ChEBI" id="CHEBI:140658"/>
        <dbReference type="EC" id="2.5.1.145"/>
    </reaction>
</comment>
<feature type="transmembrane region" description="Helical" evidence="7">
    <location>
        <begin position="211"/>
        <end position="228"/>
    </location>
</feature>
<proteinExistence type="inferred from homology"/>
<evidence type="ECO:0000256" key="3">
    <source>
        <dbReference type="ARBA" id="ARBA00022679"/>
    </source>
</evidence>
<dbReference type="Pfam" id="PF01790">
    <property type="entry name" value="LGT"/>
    <property type="match status" value="1"/>
</dbReference>
<evidence type="ECO:0000256" key="2">
    <source>
        <dbReference type="ARBA" id="ARBA00022475"/>
    </source>
</evidence>
<sequence>MFIDAYGIHLGPLYIRFYALILIGGMVVGAYLASRRAPKFGLDPKYIWDGLTWAIIPGLIGARLYHVLTPSPASGLTTQYYLENPLQIFAIWNGGLGIYGGIAGGILGIWLYARRQKQPLLRWLDLVAPSMAIGQAIGRWGNFVNQELYGAPTNLPWAISIAPEHRLRGYEAFERFHPLFLYESLWMLGTALILIGLAWRWRDQARHGTITLLYIISYATIRFLLDFLRLDSHGIQGIPALTTAQIVSLVAAGVAVALLVFWHRRTLSIQETIHER</sequence>
<dbReference type="GO" id="GO:0008961">
    <property type="term" value="F:phosphatidylglycerol-prolipoprotein diacylglyceryl transferase activity"/>
    <property type="evidence" value="ECO:0007669"/>
    <property type="project" value="UniProtKB-UniRule"/>
</dbReference>
<keyword evidence="3 7" id="KW-0808">Transferase</keyword>
<dbReference type="Proteomes" id="UP000228921">
    <property type="component" value="Unassembled WGS sequence"/>
</dbReference>
<dbReference type="EC" id="2.5.1.145" evidence="7"/>
<dbReference type="EMBL" id="PGTK01000008">
    <property type="protein sequence ID" value="PJF30575.1"/>
    <property type="molecule type" value="Genomic_DNA"/>
</dbReference>
<organism evidence="8 9">
    <name type="scientific">Candidatus Thermofonsia Clade 1 bacterium</name>
    <dbReference type="NCBI Taxonomy" id="2364210"/>
    <lineage>
        <taxon>Bacteria</taxon>
        <taxon>Bacillati</taxon>
        <taxon>Chloroflexota</taxon>
        <taxon>Candidatus Thermofontia</taxon>
        <taxon>Candidatus Thermofonsia Clade 1</taxon>
    </lineage>
</organism>